<feature type="signal peptide" evidence="1">
    <location>
        <begin position="1"/>
        <end position="18"/>
    </location>
</feature>
<protein>
    <submittedName>
        <fullName evidence="2">Copper chaperone PCu(A)C</fullName>
    </submittedName>
</protein>
<dbReference type="PROSITE" id="PS51257">
    <property type="entry name" value="PROKAR_LIPOPROTEIN"/>
    <property type="match status" value="1"/>
</dbReference>
<dbReference type="InterPro" id="IPR036182">
    <property type="entry name" value="PCuAC_sf"/>
</dbReference>
<keyword evidence="1" id="KW-0732">Signal</keyword>
<dbReference type="Pfam" id="PF04314">
    <property type="entry name" value="PCuAC"/>
    <property type="match status" value="1"/>
</dbReference>
<proteinExistence type="predicted"/>
<keyword evidence="3" id="KW-1185">Reference proteome</keyword>
<evidence type="ECO:0000313" key="2">
    <source>
        <dbReference type="EMBL" id="TDC76507.1"/>
    </source>
</evidence>
<dbReference type="OrthoDB" id="9796962at2"/>
<name>A0A4R4TG82_9ACTN</name>
<dbReference type="AlphaFoldDB" id="A0A4R4TG82"/>
<sequence>MRRRAAALLAGALTLGLAACSGGEATPELRASGAYIPEPPGQDVAGAFLTVENTGDADDTLVSVTSEAAGTVEIHETVDNAMRQVDSLPVPADGELHLDRGGNHVMLLDLSRRLVEGETVSLELRFETSDPITLDVPVRSATYTGE</sequence>
<evidence type="ECO:0000256" key="1">
    <source>
        <dbReference type="SAM" id="SignalP"/>
    </source>
</evidence>
<dbReference type="InterPro" id="IPR058248">
    <property type="entry name" value="Lxx211020-like"/>
</dbReference>
<dbReference type="EMBL" id="SMKI01000075">
    <property type="protein sequence ID" value="TDC76507.1"/>
    <property type="molecule type" value="Genomic_DNA"/>
</dbReference>
<evidence type="ECO:0000313" key="3">
    <source>
        <dbReference type="Proteomes" id="UP000295345"/>
    </source>
</evidence>
<dbReference type="SUPFAM" id="SSF110087">
    <property type="entry name" value="DR1885-like metal-binding protein"/>
    <property type="match status" value="1"/>
</dbReference>
<dbReference type="Gene3D" id="2.60.40.1890">
    <property type="entry name" value="PCu(A)C copper chaperone"/>
    <property type="match status" value="1"/>
</dbReference>
<comment type="caution">
    <text evidence="2">The sequence shown here is derived from an EMBL/GenBank/DDBJ whole genome shotgun (WGS) entry which is preliminary data.</text>
</comment>
<gene>
    <name evidence="2" type="ORF">E1283_09610</name>
</gene>
<dbReference type="RefSeq" id="WP_132817515.1">
    <property type="nucleotide sequence ID" value="NZ_SMKI01000075.1"/>
</dbReference>
<organism evidence="2 3">
    <name type="scientific">Streptomyces hainanensis</name>
    <dbReference type="NCBI Taxonomy" id="402648"/>
    <lineage>
        <taxon>Bacteria</taxon>
        <taxon>Bacillati</taxon>
        <taxon>Actinomycetota</taxon>
        <taxon>Actinomycetes</taxon>
        <taxon>Kitasatosporales</taxon>
        <taxon>Streptomycetaceae</taxon>
        <taxon>Streptomyces</taxon>
    </lineage>
</organism>
<accession>A0A4R4TG82</accession>
<dbReference type="PANTHER" id="PTHR36302">
    <property type="entry name" value="BLR7088 PROTEIN"/>
    <property type="match status" value="1"/>
</dbReference>
<dbReference type="InterPro" id="IPR007410">
    <property type="entry name" value="LpqE-like"/>
</dbReference>
<feature type="chain" id="PRO_5039311285" evidence="1">
    <location>
        <begin position="19"/>
        <end position="146"/>
    </location>
</feature>
<dbReference type="PANTHER" id="PTHR36302:SF1">
    <property type="entry name" value="COPPER CHAPERONE PCU(A)C"/>
    <property type="match status" value="1"/>
</dbReference>
<reference evidence="2 3" key="1">
    <citation type="submission" date="2019-03" db="EMBL/GenBank/DDBJ databases">
        <title>Draft genome sequences of novel Actinobacteria.</title>
        <authorList>
            <person name="Sahin N."/>
            <person name="Ay H."/>
            <person name="Saygin H."/>
        </authorList>
    </citation>
    <scope>NUCLEOTIDE SEQUENCE [LARGE SCALE GENOMIC DNA]</scope>
    <source>
        <strain evidence="2 3">DSM 41900</strain>
    </source>
</reference>
<dbReference type="Proteomes" id="UP000295345">
    <property type="component" value="Unassembled WGS sequence"/>
</dbReference>